<gene>
    <name evidence="2" type="ORF">PEVE_00036332</name>
</gene>
<dbReference type="Proteomes" id="UP001159427">
    <property type="component" value="Unassembled WGS sequence"/>
</dbReference>
<organism evidence="2 3">
    <name type="scientific">Porites evermanni</name>
    <dbReference type="NCBI Taxonomy" id="104178"/>
    <lineage>
        <taxon>Eukaryota</taxon>
        <taxon>Metazoa</taxon>
        <taxon>Cnidaria</taxon>
        <taxon>Anthozoa</taxon>
        <taxon>Hexacorallia</taxon>
        <taxon>Scleractinia</taxon>
        <taxon>Fungiina</taxon>
        <taxon>Poritidae</taxon>
        <taxon>Porites</taxon>
    </lineage>
</organism>
<feature type="region of interest" description="Disordered" evidence="1">
    <location>
        <begin position="94"/>
        <end position="113"/>
    </location>
</feature>
<evidence type="ECO:0000313" key="2">
    <source>
        <dbReference type="EMBL" id="CAH3029549.1"/>
    </source>
</evidence>
<proteinExistence type="predicted"/>
<dbReference type="EMBL" id="CALNXI010000579">
    <property type="protein sequence ID" value="CAH3029549.1"/>
    <property type="molecule type" value="Genomic_DNA"/>
</dbReference>
<keyword evidence="3" id="KW-1185">Reference proteome</keyword>
<sequence>MAARATDYDSWSLQELRDEATRRSIYFPRKDGVKTLASRLRAFDRLGQSSGDEGENENLVESAQDTSLSFDQRLQLQDREMQMLELRRKIKKEAEKERREYERQTSQEEEEPLIREEERLRKLRAEKEQFAARESERWQVSNNETKGPKFMKIREMRETYQLTADHYRYRFRTSEKKPDEDFVQWENRTRRYLNR</sequence>
<name>A0ABN8MNC0_9CNID</name>
<protein>
    <submittedName>
        <fullName evidence="2">Uncharacterized protein</fullName>
    </submittedName>
</protein>
<comment type="caution">
    <text evidence="2">The sequence shown here is derived from an EMBL/GenBank/DDBJ whole genome shotgun (WGS) entry which is preliminary data.</text>
</comment>
<feature type="region of interest" description="Disordered" evidence="1">
    <location>
        <begin position="46"/>
        <end position="66"/>
    </location>
</feature>
<reference evidence="2 3" key="1">
    <citation type="submission" date="2022-05" db="EMBL/GenBank/DDBJ databases">
        <authorList>
            <consortium name="Genoscope - CEA"/>
            <person name="William W."/>
        </authorList>
    </citation>
    <scope>NUCLEOTIDE SEQUENCE [LARGE SCALE GENOMIC DNA]</scope>
</reference>
<evidence type="ECO:0000313" key="3">
    <source>
        <dbReference type="Proteomes" id="UP001159427"/>
    </source>
</evidence>
<evidence type="ECO:0000256" key="1">
    <source>
        <dbReference type="SAM" id="MobiDB-lite"/>
    </source>
</evidence>
<accession>A0ABN8MNC0</accession>